<evidence type="ECO:0000256" key="6">
    <source>
        <dbReference type="RuleBase" id="RU003423"/>
    </source>
</evidence>
<evidence type="ECO:0000256" key="1">
    <source>
        <dbReference type="ARBA" id="ARBA00001938"/>
    </source>
</evidence>
<dbReference type="InterPro" id="IPR023213">
    <property type="entry name" value="CAT-like_dom_sf"/>
</dbReference>
<dbReference type="Pfam" id="PF00198">
    <property type="entry name" value="2-oxoacid_dh"/>
    <property type="match status" value="1"/>
</dbReference>
<evidence type="ECO:0000313" key="10">
    <source>
        <dbReference type="Proteomes" id="UP001330749"/>
    </source>
</evidence>
<dbReference type="PROSITE" id="PS51826">
    <property type="entry name" value="PSBD"/>
    <property type="match status" value="1"/>
</dbReference>
<evidence type="ECO:0000256" key="3">
    <source>
        <dbReference type="ARBA" id="ARBA00022679"/>
    </source>
</evidence>
<keyword evidence="5 6" id="KW-0012">Acyltransferase</keyword>
<keyword evidence="4 6" id="KW-0450">Lipoyl</keyword>
<reference evidence="9 10" key="1">
    <citation type="submission" date="2023-03" db="EMBL/GenBank/DDBJ databases">
        <title>Bacillus Genome Sequencing.</title>
        <authorList>
            <person name="Dunlap C."/>
        </authorList>
    </citation>
    <scope>NUCLEOTIDE SEQUENCE [LARGE SCALE GENOMIC DNA]</scope>
    <source>
        <strain evidence="9 10">B-14544</strain>
    </source>
</reference>
<keyword evidence="10" id="KW-1185">Reference proteome</keyword>
<dbReference type="PANTHER" id="PTHR43178:SF5">
    <property type="entry name" value="LIPOAMIDE ACYLTRANSFERASE COMPONENT OF BRANCHED-CHAIN ALPHA-KETO ACID DEHYDROGENASE COMPLEX, MITOCHONDRIAL"/>
    <property type="match status" value="1"/>
</dbReference>
<dbReference type="SUPFAM" id="SSF51230">
    <property type="entry name" value="Single hybrid motif"/>
    <property type="match status" value="1"/>
</dbReference>
<evidence type="ECO:0000259" key="7">
    <source>
        <dbReference type="PROSITE" id="PS50968"/>
    </source>
</evidence>
<dbReference type="Proteomes" id="UP001330749">
    <property type="component" value="Unassembled WGS sequence"/>
</dbReference>
<dbReference type="Gene3D" id="4.10.320.10">
    <property type="entry name" value="E3-binding domain"/>
    <property type="match status" value="1"/>
</dbReference>
<comment type="cofactor">
    <cofactor evidence="1 6">
        <name>(R)-lipoate</name>
        <dbReference type="ChEBI" id="CHEBI:83088"/>
    </cofactor>
</comment>
<keyword evidence="3 6" id="KW-0808">Transferase</keyword>
<protein>
    <recommendedName>
        <fullName evidence="6">Dihydrolipoamide acetyltransferase component of pyruvate dehydrogenase complex</fullName>
        <ecNumber evidence="6">2.3.1.-</ecNumber>
    </recommendedName>
</protein>
<evidence type="ECO:0000256" key="5">
    <source>
        <dbReference type="ARBA" id="ARBA00023315"/>
    </source>
</evidence>
<dbReference type="InterPro" id="IPR001078">
    <property type="entry name" value="2-oxoacid_DH_actylTfrase"/>
</dbReference>
<comment type="similarity">
    <text evidence="2 6">Belongs to the 2-oxoacid dehydrogenase family.</text>
</comment>
<evidence type="ECO:0000256" key="2">
    <source>
        <dbReference type="ARBA" id="ARBA00007317"/>
    </source>
</evidence>
<feature type="domain" description="Peripheral subunit-binding (PSBD)" evidence="8">
    <location>
        <begin position="121"/>
        <end position="158"/>
    </location>
</feature>
<dbReference type="Pfam" id="PF00364">
    <property type="entry name" value="Biotin_lipoyl"/>
    <property type="match status" value="1"/>
</dbReference>
<dbReference type="Gene3D" id="2.40.50.100">
    <property type="match status" value="1"/>
</dbReference>
<dbReference type="InterPro" id="IPR050743">
    <property type="entry name" value="2-oxoacid_DH_E2_comp"/>
</dbReference>
<dbReference type="PANTHER" id="PTHR43178">
    <property type="entry name" value="DIHYDROLIPOAMIDE ACETYLTRANSFERASE COMPONENT OF PYRUVATE DEHYDROGENASE COMPLEX"/>
    <property type="match status" value="1"/>
</dbReference>
<dbReference type="PROSITE" id="PS50968">
    <property type="entry name" value="BIOTINYL_LIPOYL"/>
    <property type="match status" value="1"/>
</dbReference>
<dbReference type="InterPro" id="IPR004167">
    <property type="entry name" value="PSBD"/>
</dbReference>
<organism evidence="9 10">
    <name type="scientific">Bacillus xiapuensis</name>
    <dbReference type="NCBI Taxonomy" id="2014075"/>
    <lineage>
        <taxon>Bacteria</taxon>
        <taxon>Bacillati</taxon>
        <taxon>Bacillota</taxon>
        <taxon>Bacilli</taxon>
        <taxon>Bacillales</taxon>
        <taxon>Bacillaceae</taxon>
        <taxon>Bacillus</taxon>
    </lineage>
</organism>
<comment type="caution">
    <text evidence="9">The sequence shown here is derived from an EMBL/GenBank/DDBJ whole genome shotgun (WGS) entry which is preliminary data.</text>
</comment>
<gene>
    <name evidence="9" type="ORF">P4447_01750</name>
</gene>
<dbReference type="InterPro" id="IPR036625">
    <property type="entry name" value="E3-bd_dom_sf"/>
</dbReference>
<dbReference type="SUPFAM" id="SSF47005">
    <property type="entry name" value="Peripheral subunit-binding domain of 2-oxo acid dehydrogenase complex"/>
    <property type="match status" value="1"/>
</dbReference>
<dbReference type="SUPFAM" id="SSF52777">
    <property type="entry name" value="CoA-dependent acyltransferases"/>
    <property type="match status" value="1"/>
</dbReference>
<dbReference type="Pfam" id="PF02817">
    <property type="entry name" value="E3_binding"/>
    <property type="match status" value="1"/>
</dbReference>
<feature type="domain" description="Lipoyl-binding" evidence="7">
    <location>
        <begin position="2"/>
        <end position="77"/>
    </location>
</feature>
<dbReference type="Gene3D" id="3.30.559.10">
    <property type="entry name" value="Chloramphenicol acetyltransferase-like domain"/>
    <property type="match status" value="1"/>
</dbReference>
<dbReference type="CDD" id="cd06849">
    <property type="entry name" value="lipoyl_domain"/>
    <property type="match status" value="1"/>
</dbReference>
<dbReference type="EMBL" id="JARMQG010000012">
    <property type="protein sequence ID" value="MED3561281.1"/>
    <property type="molecule type" value="Genomic_DNA"/>
</dbReference>
<dbReference type="InterPro" id="IPR011053">
    <property type="entry name" value="Single_hybrid_motif"/>
</dbReference>
<evidence type="ECO:0000313" key="9">
    <source>
        <dbReference type="EMBL" id="MED3561281.1"/>
    </source>
</evidence>
<sequence>MAVEVVMPKLGMAMKEGAVSLWNKAVGDSVEKGEPIASVNSEKIEIDVESPAEGTVLQIAVPEGEGVPPGTVICYIGNPGEKIGTQPISASVQNAGSESQAPANELNPSVNKVKTAGDRVKISPVAKKMAEAAVLDIEKIKGTGPGGRITKEDVQEAMKSQRALQAEHPKETRIDPQIVPAQETQAQQVQLSGIRKVIACRMHDSLQKTAQLTINMKVDVTDMIALQKQSAEAVQKNVNNNLSVTDFIARAVVLSLKKYQEMNSALIEDKIHLFKQVHLGLAVALEKGLVVPVIRHAEKCSLNDLSRSIKELAQKARQGQLSNEDMQGSTFTISNLGAYGVEHFTPVLNPPETGILGVGAVYDTPVFVGENLERRSILPLSLTFDHRVLDGAPAAAFLQTVKQYLEAPITMLI</sequence>
<proteinExistence type="inferred from homology"/>
<evidence type="ECO:0000259" key="8">
    <source>
        <dbReference type="PROSITE" id="PS51826"/>
    </source>
</evidence>
<dbReference type="InterPro" id="IPR000089">
    <property type="entry name" value="Biotin_lipoyl"/>
</dbReference>
<dbReference type="EC" id="2.3.1.-" evidence="6"/>
<name>A0ABU6N749_9BACI</name>
<accession>A0ABU6N749</accession>
<dbReference type="RefSeq" id="WP_327966125.1">
    <property type="nucleotide sequence ID" value="NZ_JARMQG010000012.1"/>
</dbReference>
<evidence type="ECO:0000256" key="4">
    <source>
        <dbReference type="ARBA" id="ARBA00022823"/>
    </source>
</evidence>